<dbReference type="Gene3D" id="1.20.5.1930">
    <property type="match status" value="1"/>
</dbReference>
<proteinExistence type="predicted"/>
<evidence type="ECO:0000259" key="10">
    <source>
        <dbReference type="Pfam" id="PF02518"/>
    </source>
</evidence>
<evidence type="ECO:0000256" key="3">
    <source>
        <dbReference type="ARBA" id="ARBA00022553"/>
    </source>
</evidence>
<evidence type="ECO:0000256" key="4">
    <source>
        <dbReference type="ARBA" id="ARBA00022679"/>
    </source>
</evidence>
<dbReference type="PANTHER" id="PTHR24421">
    <property type="entry name" value="NITRATE/NITRITE SENSOR PROTEIN NARX-RELATED"/>
    <property type="match status" value="1"/>
</dbReference>
<dbReference type="Proteomes" id="UP000326546">
    <property type="component" value="Chromosome"/>
</dbReference>
<dbReference type="GO" id="GO:0016020">
    <property type="term" value="C:membrane"/>
    <property type="evidence" value="ECO:0007669"/>
    <property type="project" value="InterPro"/>
</dbReference>
<dbReference type="GO" id="GO:0046983">
    <property type="term" value="F:protein dimerization activity"/>
    <property type="evidence" value="ECO:0007669"/>
    <property type="project" value="InterPro"/>
</dbReference>
<dbReference type="InterPro" id="IPR036890">
    <property type="entry name" value="HATPase_C_sf"/>
</dbReference>
<sequence length="457" mass="49677">MERLERWFGAEERWERVATSADRRQDVHWAVFAFVVAAIGLEFIRMGGGLADETFGMGAQYVAVVSGAVLVAFRRIAPLTVMLLAAAHFIVAGELMPVVMASLPMQLLAFFLFFSGIAWARDRRGAVLATLAVLLVMALWLAWWLALGSGYTQIAENLAEEGIERYGFLSPVMALILYTILVNIIYFGFAIALGLVSWRGALERHRSAERHRTIQAQNFRLRDQAVVAERLRIARELHDVVAHHVSVMGVQAAAARRVLDRDPDAARESLAAIEQSSRSAVGQMRDLLGTLRSGEREAGSADADEGLRSPQPTLFDLATLAAEASTPTCTVTVELVESEPGAGAHVPAPVQLSAYRVVQEALANVRRHSTARNASAVVRVDLQAQQVEVEVVDDGTPRVGTSGSGLGLLGMRERAQYLGGGVESGPRTGRHGWRVRVWFPLDGRAVESGQTLVPTRA</sequence>
<feature type="transmembrane region" description="Helical" evidence="9">
    <location>
        <begin position="29"/>
        <end position="48"/>
    </location>
</feature>
<dbReference type="GO" id="GO:0000155">
    <property type="term" value="F:phosphorelay sensor kinase activity"/>
    <property type="evidence" value="ECO:0007669"/>
    <property type="project" value="InterPro"/>
</dbReference>
<evidence type="ECO:0000256" key="1">
    <source>
        <dbReference type="ARBA" id="ARBA00000085"/>
    </source>
</evidence>
<dbReference type="Pfam" id="PF02518">
    <property type="entry name" value="HATPase_c"/>
    <property type="match status" value="1"/>
</dbReference>
<keyword evidence="9" id="KW-0812">Transmembrane</keyword>
<keyword evidence="5" id="KW-0547">Nucleotide-binding</keyword>
<dbReference type="EMBL" id="CP044427">
    <property type="protein sequence ID" value="QFG67470.1"/>
    <property type="molecule type" value="Genomic_DNA"/>
</dbReference>
<name>A0A5J6V176_9MICO</name>
<evidence type="ECO:0000256" key="8">
    <source>
        <dbReference type="ARBA" id="ARBA00023012"/>
    </source>
</evidence>
<feature type="transmembrane region" description="Helical" evidence="9">
    <location>
        <begin position="166"/>
        <end position="196"/>
    </location>
</feature>
<keyword evidence="7" id="KW-0067">ATP-binding</keyword>
<keyword evidence="4" id="KW-0808">Transferase</keyword>
<evidence type="ECO:0000256" key="2">
    <source>
        <dbReference type="ARBA" id="ARBA00012438"/>
    </source>
</evidence>
<protein>
    <recommendedName>
        <fullName evidence="2">histidine kinase</fullName>
        <ecNumber evidence="2">2.7.13.3</ecNumber>
    </recommendedName>
</protein>
<evidence type="ECO:0000256" key="7">
    <source>
        <dbReference type="ARBA" id="ARBA00022840"/>
    </source>
</evidence>
<dbReference type="Pfam" id="PF07730">
    <property type="entry name" value="HisKA_3"/>
    <property type="match status" value="1"/>
</dbReference>
<feature type="transmembrane region" description="Helical" evidence="9">
    <location>
        <begin position="127"/>
        <end position="146"/>
    </location>
</feature>
<dbReference type="GO" id="GO:0005524">
    <property type="term" value="F:ATP binding"/>
    <property type="evidence" value="ECO:0007669"/>
    <property type="project" value="UniProtKB-KW"/>
</dbReference>
<feature type="transmembrane region" description="Helical" evidence="9">
    <location>
        <begin position="103"/>
        <end position="120"/>
    </location>
</feature>
<evidence type="ECO:0000313" key="13">
    <source>
        <dbReference type="Proteomes" id="UP000326546"/>
    </source>
</evidence>
<dbReference type="InterPro" id="IPR011712">
    <property type="entry name" value="Sig_transdc_His_kin_sub3_dim/P"/>
</dbReference>
<keyword evidence="13" id="KW-1185">Reference proteome</keyword>
<feature type="transmembrane region" description="Helical" evidence="9">
    <location>
        <begin position="80"/>
        <end position="97"/>
    </location>
</feature>
<comment type="catalytic activity">
    <reaction evidence="1">
        <text>ATP + protein L-histidine = ADP + protein N-phospho-L-histidine.</text>
        <dbReference type="EC" id="2.7.13.3"/>
    </reaction>
</comment>
<keyword evidence="6 12" id="KW-0418">Kinase</keyword>
<dbReference type="InterPro" id="IPR050482">
    <property type="entry name" value="Sensor_HK_TwoCompSys"/>
</dbReference>
<evidence type="ECO:0000256" key="6">
    <source>
        <dbReference type="ARBA" id="ARBA00022777"/>
    </source>
</evidence>
<dbReference type="OrthoDB" id="227596at2"/>
<feature type="transmembrane region" description="Helical" evidence="9">
    <location>
        <begin position="54"/>
        <end position="73"/>
    </location>
</feature>
<dbReference type="KEGG" id="serw:FY030_00895"/>
<organism evidence="12 13">
    <name type="scientific">Ornithinimicrobium pratense</name>
    <dbReference type="NCBI Taxonomy" id="2593973"/>
    <lineage>
        <taxon>Bacteria</taxon>
        <taxon>Bacillati</taxon>
        <taxon>Actinomycetota</taxon>
        <taxon>Actinomycetes</taxon>
        <taxon>Micrococcales</taxon>
        <taxon>Ornithinimicrobiaceae</taxon>
        <taxon>Ornithinimicrobium</taxon>
    </lineage>
</organism>
<dbReference type="PANTHER" id="PTHR24421:SF10">
    <property type="entry name" value="NITRATE_NITRITE SENSOR PROTEIN NARQ"/>
    <property type="match status" value="1"/>
</dbReference>
<accession>A0A5J6V176</accession>
<dbReference type="InterPro" id="IPR003594">
    <property type="entry name" value="HATPase_dom"/>
</dbReference>
<dbReference type="CDD" id="cd16917">
    <property type="entry name" value="HATPase_UhpB-NarQ-NarX-like"/>
    <property type="match status" value="1"/>
</dbReference>
<evidence type="ECO:0000259" key="11">
    <source>
        <dbReference type="Pfam" id="PF07730"/>
    </source>
</evidence>
<evidence type="ECO:0000313" key="12">
    <source>
        <dbReference type="EMBL" id="QFG67470.1"/>
    </source>
</evidence>
<keyword evidence="8" id="KW-0902">Two-component regulatory system</keyword>
<dbReference type="EC" id="2.7.13.3" evidence="2"/>
<gene>
    <name evidence="12" type="ORF">FY030_00895</name>
</gene>
<evidence type="ECO:0000256" key="9">
    <source>
        <dbReference type="SAM" id="Phobius"/>
    </source>
</evidence>
<keyword evidence="9" id="KW-0472">Membrane</keyword>
<dbReference type="AlphaFoldDB" id="A0A5J6V176"/>
<reference evidence="12 13" key="1">
    <citation type="submission" date="2019-09" db="EMBL/GenBank/DDBJ databases">
        <title>Serinicoccus pratensis sp. nov., isolated from meadow soil.</title>
        <authorList>
            <person name="Zhang W."/>
        </authorList>
    </citation>
    <scope>NUCLEOTIDE SEQUENCE [LARGE SCALE GENOMIC DNA]</scope>
    <source>
        <strain evidence="12 13">W204</strain>
    </source>
</reference>
<evidence type="ECO:0000256" key="5">
    <source>
        <dbReference type="ARBA" id="ARBA00022741"/>
    </source>
</evidence>
<keyword evidence="3" id="KW-0597">Phosphoprotein</keyword>
<dbReference type="Gene3D" id="3.30.565.10">
    <property type="entry name" value="Histidine kinase-like ATPase, C-terminal domain"/>
    <property type="match status" value="1"/>
</dbReference>
<feature type="domain" description="Signal transduction histidine kinase subgroup 3 dimerisation and phosphoacceptor" evidence="11">
    <location>
        <begin position="229"/>
        <end position="294"/>
    </location>
</feature>
<keyword evidence="9" id="KW-1133">Transmembrane helix</keyword>
<dbReference type="RefSeq" id="WP_158059868.1">
    <property type="nucleotide sequence ID" value="NZ_CP044427.1"/>
</dbReference>
<dbReference type="SUPFAM" id="SSF55874">
    <property type="entry name" value="ATPase domain of HSP90 chaperone/DNA topoisomerase II/histidine kinase"/>
    <property type="match status" value="1"/>
</dbReference>
<feature type="domain" description="Histidine kinase/HSP90-like ATPase" evidence="10">
    <location>
        <begin position="352"/>
        <end position="442"/>
    </location>
</feature>